<name>A0ABM7M6D8_9ACTN</name>
<evidence type="ECO:0008006" key="3">
    <source>
        <dbReference type="Google" id="ProtNLM"/>
    </source>
</evidence>
<gene>
    <name evidence="1" type="ORF">Aiant_78490</name>
</gene>
<sequence length="275" mass="30362">MIVCYARGGGLGHLTRIRAYLHTVHDDEPATILTDSGFAGDPRVLGPHRVLPPAALPSLKPSVLVVDAFPFGIDGELVAMPRAQLAAYPLAVRTALARAVRTVHLARLLRWDAYRSLLPAEPIEFDQTWILEDLHPAHAAHLARTSVACDRLSLSDPPSDSDSSAADGVWLIAHAGPPSEIHDLLAYARECAELERCRPRLMLAAPGRPAGLPGDVEHTDRYPVWPLFAGADRVITAAGFNAVRQMAPWRDKHRMLPFPRRWDDQFTRASRARQW</sequence>
<organism evidence="1 2">
    <name type="scientific">Actinoplanes ianthinogenes</name>
    <dbReference type="NCBI Taxonomy" id="122358"/>
    <lineage>
        <taxon>Bacteria</taxon>
        <taxon>Bacillati</taxon>
        <taxon>Actinomycetota</taxon>
        <taxon>Actinomycetes</taxon>
        <taxon>Micromonosporales</taxon>
        <taxon>Micromonosporaceae</taxon>
        <taxon>Actinoplanes</taxon>
    </lineage>
</organism>
<dbReference type="Proteomes" id="UP000676967">
    <property type="component" value="Chromosome"/>
</dbReference>
<keyword evidence="2" id="KW-1185">Reference proteome</keyword>
<evidence type="ECO:0000313" key="2">
    <source>
        <dbReference type="Proteomes" id="UP000676967"/>
    </source>
</evidence>
<protein>
    <recommendedName>
        <fullName evidence="3">Glycosyltransferase</fullName>
    </recommendedName>
</protein>
<dbReference type="EMBL" id="AP023356">
    <property type="protein sequence ID" value="BCJ47192.1"/>
    <property type="molecule type" value="Genomic_DNA"/>
</dbReference>
<accession>A0ABM7M6D8</accession>
<proteinExistence type="predicted"/>
<dbReference type="RefSeq" id="WP_189334999.1">
    <property type="nucleotide sequence ID" value="NZ_AP023356.1"/>
</dbReference>
<evidence type="ECO:0000313" key="1">
    <source>
        <dbReference type="EMBL" id="BCJ47192.1"/>
    </source>
</evidence>
<reference evidence="1 2" key="1">
    <citation type="submission" date="2020-08" db="EMBL/GenBank/DDBJ databases">
        <title>Whole genome shotgun sequence of Actinoplanes ianthinogenes NBRC 13996.</title>
        <authorList>
            <person name="Komaki H."/>
            <person name="Tamura T."/>
        </authorList>
    </citation>
    <scope>NUCLEOTIDE SEQUENCE [LARGE SCALE GENOMIC DNA]</scope>
    <source>
        <strain evidence="1 2">NBRC 13996</strain>
    </source>
</reference>